<feature type="transmembrane region" description="Helical" evidence="19">
    <location>
        <begin position="406"/>
        <end position="427"/>
    </location>
</feature>
<evidence type="ECO:0000256" key="8">
    <source>
        <dbReference type="ARBA" id="ARBA00022824"/>
    </source>
</evidence>
<evidence type="ECO:0000256" key="6">
    <source>
        <dbReference type="ARBA" id="ARBA00022630"/>
    </source>
</evidence>
<keyword evidence="10" id="KW-0249">Electron transport</keyword>
<dbReference type="GO" id="GO:0071949">
    <property type="term" value="F:FAD binding"/>
    <property type="evidence" value="ECO:0007669"/>
    <property type="project" value="InterPro"/>
</dbReference>
<dbReference type="GeneID" id="7826060"/>
<feature type="disulfide bond" description="Redox-active" evidence="18">
    <location>
        <begin position="338"/>
        <end position="341"/>
    </location>
</feature>
<dbReference type="STRING" id="312017.A4VD72"/>
<keyword evidence="19" id="KW-1133">Transmembrane helix</keyword>
<evidence type="ECO:0000256" key="13">
    <source>
        <dbReference type="ARBA" id="ARBA00023157"/>
    </source>
</evidence>
<feature type="binding site" evidence="17">
    <location>
        <position position="206"/>
    </location>
    <ligand>
        <name>FAD</name>
        <dbReference type="ChEBI" id="CHEBI:57692"/>
    </ligand>
</feature>
<dbReference type="InParanoid" id="A4VD72"/>
<keyword evidence="8" id="KW-0256">Endoplasmic reticulum</keyword>
<keyword evidence="5" id="KW-0813">Transport</keyword>
<keyword evidence="6" id="KW-0285">Flavoprotein</keyword>
<keyword evidence="7" id="KW-0732">Signal</keyword>
<dbReference type="AlphaFoldDB" id="A4VD72"/>
<evidence type="ECO:0000313" key="21">
    <source>
        <dbReference type="Proteomes" id="UP000009168"/>
    </source>
</evidence>
<dbReference type="OrthoDB" id="269384at2759"/>
<dbReference type="SUPFAM" id="SSF110019">
    <property type="entry name" value="ERO1-like"/>
    <property type="match status" value="1"/>
</dbReference>
<dbReference type="InterPro" id="IPR037192">
    <property type="entry name" value="ERO1-like_sf"/>
</dbReference>
<keyword evidence="21" id="KW-1185">Reference proteome</keyword>
<evidence type="ECO:0000256" key="3">
    <source>
        <dbReference type="ARBA" id="ARBA00008277"/>
    </source>
</evidence>
<proteinExistence type="inferred from homology"/>
<organism evidence="20 21">
    <name type="scientific">Tetrahymena thermophila (strain SB210)</name>
    <dbReference type="NCBI Taxonomy" id="312017"/>
    <lineage>
        <taxon>Eukaryota</taxon>
        <taxon>Sar</taxon>
        <taxon>Alveolata</taxon>
        <taxon>Ciliophora</taxon>
        <taxon>Intramacronucleata</taxon>
        <taxon>Oligohymenophorea</taxon>
        <taxon>Hymenostomatida</taxon>
        <taxon>Tetrahymenina</taxon>
        <taxon>Tetrahymenidae</taxon>
        <taxon>Tetrahymena</taxon>
    </lineage>
</organism>
<dbReference type="PANTHER" id="PTHR12613">
    <property type="entry name" value="ERO1-RELATED"/>
    <property type="match status" value="1"/>
</dbReference>
<keyword evidence="13 18" id="KW-1015">Disulfide bond</keyword>
<dbReference type="EMBL" id="GG662603">
    <property type="protein sequence ID" value="EDK31483.2"/>
    <property type="molecule type" value="Genomic_DNA"/>
</dbReference>
<dbReference type="HOGENOM" id="CLU_840672_0_0_1"/>
<comment type="similarity">
    <text evidence="3">Belongs to the EROs family.</text>
</comment>
<evidence type="ECO:0000256" key="18">
    <source>
        <dbReference type="PIRSR" id="PIRSR017205-3"/>
    </source>
</evidence>
<feature type="binding site" evidence="17">
    <location>
        <position position="209"/>
    </location>
    <ligand>
        <name>FAD</name>
        <dbReference type="ChEBI" id="CHEBI:57692"/>
    </ligand>
</feature>
<evidence type="ECO:0000256" key="4">
    <source>
        <dbReference type="ARBA" id="ARBA00011802"/>
    </source>
</evidence>
<feature type="active site" description="Nucleophile" evidence="16">
    <location>
        <position position="338"/>
    </location>
</feature>
<dbReference type="GO" id="GO:0005789">
    <property type="term" value="C:endoplasmic reticulum membrane"/>
    <property type="evidence" value="ECO:0007669"/>
    <property type="project" value="UniProtKB-SubCell"/>
</dbReference>
<keyword evidence="15" id="KW-0676">Redox-active center</keyword>
<accession>A4VD72</accession>
<feature type="binding site" evidence="17">
    <location>
        <position position="180"/>
    </location>
    <ligand>
        <name>FAD</name>
        <dbReference type="ChEBI" id="CHEBI:57692"/>
    </ligand>
</feature>
<evidence type="ECO:0000256" key="9">
    <source>
        <dbReference type="ARBA" id="ARBA00022827"/>
    </source>
</evidence>
<keyword evidence="9 17" id="KW-0274">FAD</keyword>
<evidence type="ECO:0000256" key="14">
    <source>
        <dbReference type="ARBA" id="ARBA00023180"/>
    </source>
</evidence>
<evidence type="ECO:0000256" key="16">
    <source>
        <dbReference type="PIRSR" id="PIRSR017205-1"/>
    </source>
</evidence>
<dbReference type="FunCoup" id="A4VD72">
    <property type="interactions" value="121"/>
</dbReference>
<dbReference type="GO" id="GO:0016972">
    <property type="term" value="F:thiol oxidase activity"/>
    <property type="evidence" value="ECO:0007669"/>
    <property type="project" value="InterPro"/>
</dbReference>
<feature type="binding site" evidence="17">
    <location>
        <position position="240"/>
    </location>
    <ligand>
        <name>FAD</name>
        <dbReference type="ChEBI" id="CHEBI:57692"/>
    </ligand>
</feature>
<evidence type="ECO:0000256" key="12">
    <source>
        <dbReference type="ARBA" id="ARBA00023136"/>
    </source>
</evidence>
<dbReference type="KEGG" id="tet:TTHERM_00150029"/>
<evidence type="ECO:0000313" key="20">
    <source>
        <dbReference type="EMBL" id="EDK31483.2"/>
    </source>
</evidence>
<evidence type="ECO:0000256" key="7">
    <source>
        <dbReference type="ARBA" id="ARBA00022729"/>
    </source>
</evidence>
<evidence type="ECO:0000256" key="5">
    <source>
        <dbReference type="ARBA" id="ARBA00022448"/>
    </source>
</evidence>
<dbReference type="Pfam" id="PF04137">
    <property type="entry name" value="ERO1"/>
    <property type="match status" value="1"/>
</dbReference>
<dbReference type="Proteomes" id="UP000009168">
    <property type="component" value="Unassembled WGS sequence"/>
</dbReference>
<keyword evidence="11" id="KW-0560">Oxidoreductase</keyword>
<gene>
    <name evidence="20" type="ORF">TTHERM_00150029</name>
</gene>
<evidence type="ECO:0000256" key="10">
    <source>
        <dbReference type="ARBA" id="ARBA00022982"/>
    </source>
</evidence>
<dbReference type="RefSeq" id="XP_001470947.2">
    <property type="nucleotide sequence ID" value="XM_001470897.2"/>
</dbReference>
<dbReference type="PANTHER" id="PTHR12613:SF0">
    <property type="entry name" value="ERO1-LIKE PROTEIN"/>
    <property type="match status" value="1"/>
</dbReference>
<dbReference type="InterPro" id="IPR007266">
    <property type="entry name" value="Ero1"/>
</dbReference>
<keyword evidence="19" id="KW-0812">Transmembrane</keyword>
<comment type="subunit">
    <text evidence="4">May function both as a monomer and a homodimer.</text>
</comment>
<dbReference type="GO" id="GO:0015035">
    <property type="term" value="F:protein-disulfide reductase activity"/>
    <property type="evidence" value="ECO:0007669"/>
    <property type="project" value="InterPro"/>
</dbReference>
<evidence type="ECO:0000256" key="2">
    <source>
        <dbReference type="ARBA" id="ARBA00004367"/>
    </source>
</evidence>
<feature type="active site" evidence="16">
    <location>
        <position position="341"/>
    </location>
</feature>
<reference evidence="21" key="1">
    <citation type="journal article" date="2006" name="PLoS Biol.">
        <title>Macronuclear genome sequence of the ciliate Tetrahymena thermophila, a model eukaryote.</title>
        <authorList>
            <person name="Eisen J.A."/>
            <person name="Coyne R.S."/>
            <person name="Wu M."/>
            <person name="Wu D."/>
            <person name="Thiagarajan M."/>
            <person name="Wortman J.R."/>
            <person name="Badger J.H."/>
            <person name="Ren Q."/>
            <person name="Amedeo P."/>
            <person name="Jones K.M."/>
            <person name="Tallon L.J."/>
            <person name="Delcher A.L."/>
            <person name="Salzberg S.L."/>
            <person name="Silva J.C."/>
            <person name="Haas B.J."/>
            <person name="Majoros W.H."/>
            <person name="Farzad M."/>
            <person name="Carlton J.M."/>
            <person name="Smith R.K. Jr."/>
            <person name="Garg J."/>
            <person name="Pearlman R.E."/>
            <person name="Karrer K.M."/>
            <person name="Sun L."/>
            <person name="Manning G."/>
            <person name="Elde N.C."/>
            <person name="Turkewitz A.P."/>
            <person name="Asai D.J."/>
            <person name="Wilkes D.E."/>
            <person name="Wang Y."/>
            <person name="Cai H."/>
            <person name="Collins K."/>
            <person name="Stewart B.A."/>
            <person name="Lee S.R."/>
            <person name="Wilamowska K."/>
            <person name="Weinberg Z."/>
            <person name="Ruzzo W.L."/>
            <person name="Wloga D."/>
            <person name="Gaertig J."/>
            <person name="Frankel J."/>
            <person name="Tsao C.-C."/>
            <person name="Gorovsky M.A."/>
            <person name="Keeling P.J."/>
            <person name="Waller R.F."/>
            <person name="Patron N.J."/>
            <person name="Cherry J.M."/>
            <person name="Stover N.A."/>
            <person name="Krieger C.J."/>
            <person name="del Toro C."/>
            <person name="Ryder H.F."/>
            <person name="Williamson S.C."/>
            <person name="Barbeau R.A."/>
            <person name="Hamilton E.P."/>
            <person name="Orias E."/>
        </authorList>
    </citation>
    <scope>NUCLEOTIDE SEQUENCE [LARGE SCALE GENOMIC DNA]</scope>
    <source>
        <strain evidence="21">SB210</strain>
    </source>
</reference>
<feature type="disulfide bond" description="Redox-active" evidence="18">
    <location>
        <begin position="100"/>
        <end position="105"/>
    </location>
</feature>
<evidence type="ECO:0000256" key="1">
    <source>
        <dbReference type="ARBA" id="ARBA00001974"/>
    </source>
</evidence>
<keyword evidence="14" id="KW-0325">Glycoprotein</keyword>
<protein>
    <submittedName>
        <fullName evidence="20">Endoplasmic reticulum oxidoreductin 1</fullName>
    </submittedName>
</protein>
<comment type="subcellular location">
    <subcellularLocation>
        <location evidence="2">Endoplasmic reticulum membrane</location>
        <topology evidence="2">Peripheral membrane protein</topology>
        <orientation evidence="2">Lumenal side</orientation>
    </subcellularLocation>
</comment>
<dbReference type="GO" id="GO:0034975">
    <property type="term" value="P:protein folding in endoplasmic reticulum"/>
    <property type="evidence" value="ECO:0007669"/>
    <property type="project" value="InterPro"/>
</dbReference>
<evidence type="ECO:0000256" key="15">
    <source>
        <dbReference type="ARBA" id="ARBA00023284"/>
    </source>
</evidence>
<dbReference type="eggNOG" id="KOG2608">
    <property type="taxonomic scope" value="Eukaryota"/>
</dbReference>
<evidence type="ECO:0000256" key="17">
    <source>
        <dbReference type="PIRSR" id="PIRSR017205-2"/>
    </source>
</evidence>
<sequence length="439" mass="52103">MRKVYFWLIFASLYILTNLAIKDLILKSYQVKQVFQLEGISPTNKNNLFAQIDFNYLLEINTQTHLLLSHIQQQKFYRTIKVPKDQQCLYFKQQEEHAVCKNKSCSICKCEQEDIPLEWRKEDQNECYIKNNDYEDETTQKEKYDWYWSLNQENDFKDGEYVDLVENIEGYTANKEPNIWKIIYTEDCFQGQQLSSEKMVLNSIISGFHASISSHICEFYQDLSKEEAKLNPSWEFYFEKVGNYEDRIKNLLFYYEFLLRAVQKSSEVFVNFPYKTGDLESDKEVVQLIKGFISQITSQNRVLQFDVNLFKDQDSVEIKRNYQKYVKNIAQLMDCVSCEKCKLFAKIQVQGISLAMNIIFADNSDERVKYMKRNELIALINTLHKSSESIQIINKMHQRRYDHYSFRFYLASTLFGACLAIIISLLLKTKDNLTKQKKQ</sequence>
<comment type="cofactor">
    <cofactor evidence="1 17">
        <name>FAD</name>
        <dbReference type="ChEBI" id="CHEBI:57692"/>
    </cofactor>
</comment>
<evidence type="ECO:0000256" key="19">
    <source>
        <dbReference type="SAM" id="Phobius"/>
    </source>
</evidence>
<evidence type="ECO:0000256" key="11">
    <source>
        <dbReference type="ARBA" id="ARBA00023002"/>
    </source>
</evidence>
<dbReference type="PIRSF" id="PIRSF017205">
    <property type="entry name" value="ERO1"/>
    <property type="match status" value="1"/>
</dbReference>
<keyword evidence="12 19" id="KW-0472">Membrane</keyword>
<name>A4VD72_TETTS</name>